<keyword evidence="5 6" id="KW-0472">Membrane</keyword>
<protein>
    <submittedName>
        <fullName evidence="8">Yer119cp like amino acid transporter</fullName>
    </submittedName>
</protein>
<keyword evidence="4 6" id="KW-1133">Transmembrane helix</keyword>
<evidence type="ECO:0000313" key="8">
    <source>
        <dbReference type="EMBL" id="EOB12797.1"/>
    </source>
</evidence>
<proteinExistence type="inferred from homology"/>
<feature type="transmembrane region" description="Helical" evidence="6">
    <location>
        <begin position="21"/>
        <end position="41"/>
    </location>
</feature>
<dbReference type="EMBL" id="KB909272">
    <property type="protein sequence ID" value="EOB12797.1"/>
    <property type="molecule type" value="Genomic_DNA"/>
</dbReference>
<dbReference type="InterPro" id="IPR013057">
    <property type="entry name" value="AA_transpt_TM"/>
</dbReference>
<feature type="domain" description="Amino acid transporter transmembrane" evidence="7">
    <location>
        <begin position="20"/>
        <end position="463"/>
    </location>
</feature>
<gene>
    <name evidence="8" type="ORF">NBO_364g0003</name>
</gene>
<evidence type="ECO:0000256" key="1">
    <source>
        <dbReference type="ARBA" id="ARBA00004141"/>
    </source>
</evidence>
<comment type="subcellular location">
    <subcellularLocation>
        <location evidence="1">Membrane</location>
        <topology evidence="1">Multi-pass membrane protein</topology>
    </subcellularLocation>
</comment>
<dbReference type="OrthoDB" id="438545at2759"/>
<accession>R0KRG0</accession>
<keyword evidence="3 6" id="KW-0812">Transmembrane</keyword>
<evidence type="ECO:0000256" key="6">
    <source>
        <dbReference type="SAM" id="Phobius"/>
    </source>
</evidence>
<feature type="transmembrane region" description="Helical" evidence="6">
    <location>
        <begin position="215"/>
        <end position="237"/>
    </location>
</feature>
<dbReference type="PANTHER" id="PTHR22950">
    <property type="entry name" value="AMINO ACID TRANSPORTER"/>
    <property type="match status" value="1"/>
</dbReference>
<feature type="transmembrane region" description="Helical" evidence="6">
    <location>
        <begin position="138"/>
        <end position="165"/>
    </location>
</feature>
<feature type="transmembrane region" description="Helical" evidence="6">
    <location>
        <begin position="185"/>
        <end position="203"/>
    </location>
</feature>
<evidence type="ECO:0000313" key="9">
    <source>
        <dbReference type="Proteomes" id="UP000016927"/>
    </source>
</evidence>
<dbReference type="VEuPathDB" id="MicrosporidiaDB:NBO_364g0003"/>
<dbReference type="OMA" id="VIDIMIM"/>
<comment type="similarity">
    <text evidence="2">Belongs to the amino acid/polyamine transporter 2 family.</text>
</comment>
<organism evidence="8 9">
    <name type="scientific">Nosema bombycis (strain CQ1 / CVCC 102059)</name>
    <name type="common">Microsporidian parasite</name>
    <name type="synonym">Pebrine of silkworm</name>
    <dbReference type="NCBI Taxonomy" id="578461"/>
    <lineage>
        <taxon>Eukaryota</taxon>
        <taxon>Fungi</taxon>
        <taxon>Fungi incertae sedis</taxon>
        <taxon>Microsporidia</taxon>
        <taxon>Nosematidae</taxon>
        <taxon>Nosema</taxon>
    </lineage>
</organism>
<evidence type="ECO:0000256" key="2">
    <source>
        <dbReference type="ARBA" id="ARBA00008066"/>
    </source>
</evidence>
<dbReference type="GO" id="GO:0015179">
    <property type="term" value="F:L-amino acid transmembrane transporter activity"/>
    <property type="evidence" value="ECO:0007669"/>
    <property type="project" value="TreeGrafter"/>
</dbReference>
<evidence type="ECO:0000259" key="7">
    <source>
        <dbReference type="Pfam" id="PF01490"/>
    </source>
</evidence>
<dbReference type="GO" id="GO:0016020">
    <property type="term" value="C:membrane"/>
    <property type="evidence" value="ECO:0007669"/>
    <property type="project" value="UniProtKB-SubCell"/>
</dbReference>
<evidence type="ECO:0000256" key="3">
    <source>
        <dbReference type="ARBA" id="ARBA00022692"/>
    </source>
</evidence>
<name>R0KRG0_NOSB1</name>
<feature type="transmembrane region" description="Helical" evidence="6">
    <location>
        <begin position="283"/>
        <end position="308"/>
    </location>
</feature>
<dbReference type="Pfam" id="PF01490">
    <property type="entry name" value="Aa_trans"/>
    <property type="match status" value="1"/>
</dbReference>
<feature type="transmembrane region" description="Helical" evidence="6">
    <location>
        <begin position="53"/>
        <end position="77"/>
    </location>
</feature>
<dbReference type="STRING" id="578461.R0KRG0"/>
<evidence type="ECO:0000256" key="4">
    <source>
        <dbReference type="ARBA" id="ARBA00022989"/>
    </source>
</evidence>
<feature type="transmembrane region" description="Helical" evidence="6">
    <location>
        <begin position="386"/>
        <end position="407"/>
    </location>
</feature>
<dbReference type="HOGENOM" id="CLU_045428_0_0_1"/>
<keyword evidence="9" id="KW-1185">Reference proteome</keyword>
<feature type="transmembrane region" description="Helical" evidence="6">
    <location>
        <begin position="445"/>
        <end position="465"/>
    </location>
</feature>
<feature type="transmembrane region" description="Helical" evidence="6">
    <location>
        <begin position="413"/>
        <end position="433"/>
    </location>
</feature>
<feature type="transmembrane region" description="Helical" evidence="6">
    <location>
        <begin position="249"/>
        <end position="271"/>
    </location>
</feature>
<feature type="transmembrane region" description="Helical" evidence="6">
    <location>
        <begin position="342"/>
        <end position="365"/>
    </location>
</feature>
<evidence type="ECO:0000256" key="5">
    <source>
        <dbReference type="ARBA" id="ARBA00023136"/>
    </source>
</evidence>
<dbReference type="AlphaFoldDB" id="R0KRG0"/>
<reference evidence="8 9" key="1">
    <citation type="journal article" date="2013" name="BMC Genomics">
        <title>Comparative genomics of parasitic silkworm microsporidia reveal an association between genome expansion and host adaptation.</title>
        <authorList>
            <person name="Pan G."/>
            <person name="Xu J."/>
            <person name="Li T."/>
            <person name="Xia Q."/>
            <person name="Liu S.L."/>
            <person name="Zhang G."/>
            <person name="Li S."/>
            <person name="Li C."/>
            <person name="Liu H."/>
            <person name="Yang L."/>
            <person name="Liu T."/>
            <person name="Zhang X."/>
            <person name="Wu Z."/>
            <person name="Fan W."/>
            <person name="Dang X."/>
            <person name="Xiang H."/>
            <person name="Tao M."/>
            <person name="Li Y."/>
            <person name="Hu J."/>
            <person name="Li Z."/>
            <person name="Lin L."/>
            <person name="Luo J."/>
            <person name="Geng L."/>
            <person name="Wang L."/>
            <person name="Long M."/>
            <person name="Wan Y."/>
            <person name="He N."/>
            <person name="Zhang Z."/>
            <person name="Lu C."/>
            <person name="Keeling P.J."/>
            <person name="Wang J."/>
            <person name="Xiang Z."/>
            <person name="Zhou Z."/>
        </authorList>
    </citation>
    <scope>NUCLEOTIDE SEQUENCE [LARGE SCALE GENOMIC DNA]</scope>
    <source>
        <strain evidence="9">CQ1 / CVCC 102059</strain>
    </source>
</reference>
<sequence length="491" mass="54761">MFRLKIYFKDGIITLKMSGGISVFSSITAMWSTLFGVGMYFTPKAFAKSGILYASLQLLGVGGISFISILVLFILSYEEIIRQSEIKKEEDIPLKTYSISIQDKDLETEVKYAQENQVMAVKSDDENRLSYTGLGKSLIEWLGSVIDIMIMITSISTVLFFQKFISLISTSLLGHSVVDSIGFNPYYVFVVLYGLIILSGGQFKNLQSIDWLSKISFASIAINCLIVGVMNFVLVDFKSAHITNPTKTVSLSVISTFIFAMFCQNNVVEIFNDMKDKNVKNLILVAAAASLGACVFYAIMGIAGSLLFGDYMPNEDIISILANENSEIVKHLFDTNSKFYCIHFIVPCFAIIGLLISSIYQLSAVTRSLNEVKLFKKIKSKTKKQAVTTFLVICLITTINMFPQMGLGLVFDIIGHFMCNPLAYAFPFGFLAIKCYNNKDYGIKFFGSLIFIIISISFAFVGFTYPRVLQYLTQNDPLNMTTTTVSNMTFN</sequence>
<dbReference type="Proteomes" id="UP000016927">
    <property type="component" value="Unassembled WGS sequence"/>
</dbReference>